<proteinExistence type="predicted"/>
<feature type="signal peptide" evidence="4">
    <location>
        <begin position="1"/>
        <end position="16"/>
    </location>
</feature>
<dbReference type="AlphaFoldDB" id="A0AAW1XKD7"/>
<evidence type="ECO:0000256" key="1">
    <source>
        <dbReference type="ARBA" id="ARBA00022729"/>
    </source>
</evidence>
<evidence type="ECO:0000256" key="4">
    <source>
        <dbReference type="SAM" id="SignalP"/>
    </source>
</evidence>
<evidence type="ECO:0000256" key="3">
    <source>
        <dbReference type="ARBA" id="ARBA00023295"/>
    </source>
</evidence>
<evidence type="ECO:0000256" key="2">
    <source>
        <dbReference type="ARBA" id="ARBA00022801"/>
    </source>
</evidence>
<evidence type="ECO:0000313" key="7">
    <source>
        <dbReference type="EMBL" id="KAK9936731.1"/>
    </source>
</evidence>
<comment type="caution">
    <text evidence="7">The sequence shown here is derived from an EMBL/GenBank/DDBJ whole genome shotgun (WGS) entry which is preliminary data.</text>
</comment>
<protein>
    <submittedName>
        <fullName evidence="7">Uncharacterized protein</fullName>
    </submittedName>
</protein>
<reference evidence="7 8" key="1">
    <citation type="journal article" date="2023" name="G3 (Bethesda)">
        <title>A chromosome-length genome assembly and annotation of blackberry (Rubus argutus, cv. 'Hillquist').</title>
        <authorList>
            <person name="Bruna T."/>
            <person name="Aryal R."/>
            <person name="Dudchenko O."/>
            <person name="Sargent D.J."/>
            <person name="Mead D."/>
            <person name="Buti M."/>
            <person name="Cavallini A."/>
            <person name="Hytonen T."/>
            <person name="Andres J."/>
            <person name="Pham M."/>
            <person name="Weisz D."/>
            <person name="Mascagni F."/>
            <person name="Usai G."/>
            <person name="Natali L."/>
            <person name="Bassil N."/>
            <person name="Fernandez G.E."/>
            <person name="Lomsadze A."/>
            <person name="Armour M."/>
            <person name="Olukolu B."/>
            <person name="Poorten T."/>
            <person name="Britton C."/>
            <person name="Davik J."/>
            <person name="Ashrafi H."/>
            <person name="Aiden E.L."/>
            <person name="Borodovsky M."/>
            <person name="Worthington M."/>
        </authorList>
    </citation>
    <scope>NUCLEOTIDE SEQUENCE [LARGE SCALE GENOMIC DNA]</scope>
    <source>
        <strain evidence="7">PI 553951</strain>
    </source>
</reference>
<accession>A0AAW1XKD7</accession>
<evidence type="ECO:0000313" key="8">
    <source>
        <dbReference type="Proteomes" id="UP001457282"/>
    </source>
</evidence>
<keyword evidence="8" id="KW-1185">Reference proteome</keyword>
<dbReference type="InterPro" id="IPR001764">
    <property type="entry name" value="Glyco_hydro_3_N"/>
</dbReference>
<feature type="chain" id="PRO_5043609796" evidence="4">
    <location>
        <begin position="17"/>
        <end position="462"/>
    </location>
</feature>
<dbReference type="SUPFAM" id="SSF51445">
    <property type="entry name" value="(Trans)glycosidases"/>
    <property type="match status" value="1"/>
</dbReference>
<dbReference type="Gene3D" id="3.20.20.300">
    <property type="entry name" value="Glycoside hydrolase, family 3, N-terminal domain"/>
    <property type="match status" value="2"/>
</dbReference>
<feature type="domain" description="Glycoside hydrolase family 3 C-terminal" evidence="6">
    <location>
        <begin position="406"/>
        <end position="461"/>
    </location>
</feature>
<evidence type="ECO:0000259" key="6">
    <source>
        <dbReference type="Pfam" id="PF01915"/>
    </source>
</evidence>
<dbReference type="Gene3D" id="3.40.50.1700">
    <property type="entry name" value="Glycoside hydrolase family 3 C-terminal domain"/>
    <property type="match status" value="1"/>
</dbReference>
<organism evidence="7 8">
    <name type="scientific">Rubus argutus</name>
    <name type="common">Southern blackberry</name>
    <dbReference type="NCBI Taxonomy" id="59490"/>
    <lineage>
        <taxon>Eukaryota</taxon>
        <taxon>Viridiplantae</taxon>
        <taxon>Streptophyta</taxon>
        <taxon>Embryophyta</taxon>
        <taxon>Tracheophyta</taxon>
        <taxon>Spermatophyta</taxon>
        <taxon>Magnoliopsida</taxon>
        <taxon>eudicotyledons</taxon>
        <taxon>Gunneridae</taxon>
        <taxon>Pentapetalae</taxon>
        <taxon>rosids</taxon>
        <taxon>fabids</taxon>
        <taxon>Rosales</taxon>
        <taxon>Rosaceae</taxon>
        <taxon>Rosoideae</taxon>
        <taxon>Rosoideae incertae sedis</taxon>
        <taxon>Rubus</taxon>
    </lineage>
</organism>
<keyword evidence="2" id="KW-0378">Hydrolase</keyword>
<dbReference type="SUPFAM" id="SSF52279">
    <property type="entry name" value="Beta-D-glucan exohydrolase, C-terminal domain"/>
    <property type="match status" value="1"/>
</dbReference>
<dbReference type="Pfam" id="PF00933">
    <property type="entry name" value="Glyco_hydro_3"/>
    <property type="match status" value="1"/>
</dbReference>
<keyword evidence="1 4" id="KW-0732">Signal</keyword>
<dbReference type="GO" id="GO:0045493">
    <property type="term" value="P:xylan catabolic process"/>
    <property type="evidence" value="ECO:0007669"/>
    <property type="project" value="InterPro"/>
</dbReference>
<keyword evidence="3" id="KW-0326">Glycosidase</keyword>
<name>A0AAW1XKD7_RUBAR</name>
<gene>
    <name evidence="7" type="ORF">M0R45_013559</name>
</gene>
<dbReference type="PANTHER" id="PTHR42721:SF11">
    <property type="entry name" value="BETA-D-XYLOSIDASE 5-RELATED"/>
    <property type="match status" value="1"/>
</dbReference>
<evidence type="ECO:0000259" key="5">
    <source>
        <dbReference type="Pfam" id="PF00933"/>
    </source>
</evidence>
<dbReference type="GO" id="GO:0031222">
    <property type="term" value="P:arabinan catabolic process"/>
    <property type="evidence" value="ECO:0007669"/>
    <property type="project" value="TreeGrafter"/>
</dbReference>
<dbReference type="PANTHER" id="PTHR42721">
    <property type="entry name" value="SUGAR HYDROLASE-RELATED"/>
    <property type="match status" value="1"/>
</dbReference>
<dbReference type="GO" id="GO:0009044">
    <property type="term" value="F:xylan 1,4-beta-xylosidase activity"/>
    <property type="evidence" value="ECO:0007669"/>
    <property type="project" value="InterPro"/>
</dbReference>
<dbReference type="InterPro" id="IPR017853">
    <property type="entry name" value="GH"/>
</dbReference>
<dbReference type="InterPro" id="IPR002772">
    <property type="entry name" value="Glyco_hydro_3_C"/>
</dbReference>
<dbReference type="Pfam" id="PF01915">
    <property type="entry name" value="Glyco_hydro_3_C"/>
    <property type="match status" value="1"/>
</dbReference>
<dbReference type="InterPro" id="IPR036962">
    <property type="entry name" value="Glyco_hydro_3_N_sf"/>
</dbReference>
<dbReference type="EMBL" id="JBEDUW010000003">
    <property type="protein sequence ID" value="KAK9936731.1"/>
    <property type="molecule type" value="Genomic_DNA"/>
</dbReference>
<dbReference type="InterPro" id="IPR036881">
    <property type="entry name" value="Glyco_hydro_3_C_sf"/>
</dbReference>
<sequence length="462" mass="51146">MATTVTFLFYFSIVSSFFISSNAGRKLLDSESVSTSGASNLTYVCDPSRYSNLGLDMSDFAFCDSKLPYDVRAKDLVDRMTLTEKVKQLGNKAVGVPRLGLPKYEWWSEALHGVSNVGPGTYFDDVIPGATSFPLLFSPQQRSTSPCGRRLVRLFQQKQEPLRDPRWGRATETPGEDPYVVGAYASNYVRGLQDVEGTENVTDLNSRPLKVSSCCKHYAAYDVDDWLGVDRYHFDAKVTEQDMSETFLKPFEMCIKDGDVSSIMCSYNKVNGIPTCADPKLLKDTIRGDWDLHGYGSNIVSDCDSLEVMVNGHKWLGDTGADAAAQALKAGLDLDCGDYYPNFTETAVKDGKVKVKEIDRSLNQLYVVLLRLGFFDGNPIYNSLGKKDVCSQEHIELAREAAKEGIVLLKNVNETLPFNSYKIKKLAIVGPHANATTAMIGNYAGIPCKFISPLDAFRNMVK</sequence>
<dbReference type="InterPro" id="IPR044993">
    <property type="entry name" value="BXL"/>
</dbReference>
<dbReference type="GO" id="GO:0046556">
    <property type="term" value="F:alpha-L-arabinofuranosidase activity"/>
    <property type="evidence" value="ECO:0007669"/>
    <property type="project" value="TreeGrafter"/>
</dbReference>
<feature type="domain" description="Glycoside hydrolase family 3 N-terminal" evidence="5">
    <location>
        <begin position="163"/>
        <end position="365"/>
    </location>
</feature>
<dbReference type="Proteomes" id="UP001457282">
    <property type="component" value="Unassembled WGS sequence"/>
</dbReference>